<evidence type="ECO:0000256" key="2">
    <source>
        <dbReference type="HAMAP-Rule" id="MF_01940"/>
    </source>
</evidence>
<evidence type="ECO:0000313" key="4">
    <source>
        <dbReference type="Proteomes" id="UP000610760"/>
    </source>
</evidence>
<dbReference type="RefSeq" id="WP_249295174.1">
    <property type="nucleotide sequence ID" value="NZ_JACRSV010000002.1"/>
</dbReference>
<dbReference type="Pfam" id="PF13563">
    <property type="entry name" value="2_5_RNA_ligase2"/>
    <property type="match status" value="1"/>
</dbReference>
<dbReference type="AlphaFoldDB" id="A0A926E2P7"/>
<comment type="similarity">
    <text evidence="2">Belongs to the 2H phosphoesterase superfamily. ThpR family.</text>
</comment>
<comment type="catalytic activity">
    <reaction evidence="2">
        <text>a 3'-end 2',3'-cyclophospho-ribonucleotide-RNA + H2O = a 3'-end 2'-phospho-ribonucleotide-RNA + H(+)</text>
        <dbReference type="Rhea" id="RHEA:11828"/>
        <dbReference type="Rhea" id="RHEA-COMP:10464"/>
        <dbReference type="Rhea" id="RHEA-COMP:17353"/>
        <dbReference type="ChEBI" id="CHEBI:15377"/>
        <dbReference type="ChEBI" id="CHEBI:15378"/>
        <dbReference type="ChEBI" id="CHEBI:83064"/>
        <dbReference type="ChEBI" id="CHEBI:173113"/>
        <dbReference type="EC" id="3.1.4.58"/>
    </reaction>
</comment>
<dbReference type="PANTHER" id="PTHR35561">
    <property type="entry name" value="RNA 2',3'-CYCLIC PHOSPHODIESTERASE"/>
    <property type="match status" value="1"/>
</dbReference>
<comment type="function">
    <text evidence="2">Hydrolyzes RNA 2',3'-cyclic phosphodiester to an RNA 2'-phosphomonoester.</text>
</comment>
<feature type="active site" description="Proton acceptor" evidence="2">
    <location>
        <position position="117"/>
    </location>
</feature>
<dbReference type="GO" id="GO:0008664">
    <property type="term" value="F:RNA 2',3'-cyclic 3'-phosphodiesterase activity"/>
    <property type="evidence" value="ECO:0007669"/>
    <property type="project" value="UniProtKB-EC"/>
</dbReference>
<comment type="caution">
    <text evidence="3">The sequence shown here is derived from an EMBL/GenBank/DDBJ whole genome shotgun (WGS) entry which is preliminary data.</text>
</comment>
<feature type="short sequence motif" description="HXTX 2" evidence="2">
    <location>
        <begin position="117"/>
        <end position="120"/>
    </location>
</feature>
<dbReference type="GO" id="GO:0004113">
    <property type="term" value="F:2',3'-cyclic-nucleotide 3'-phosphodiesterase activity"/>
    <property type="evidence" value="ECO:0007669"/>
    <property type="project" value="InterPro"/>
</dbReference>
<dbReference type="PANTHER" id="PTHR35561:SF1">
    <property type="entry name" value="RNA 2',3'-CYCLIC PHOSPHODIESTERASE"/>
    <property type="match status" value="1"/>
</dbReference>
<dbReference type="Gene3D" id="3.90.1140.10">
    <property type="entry name" value="Cyclic phosphodiesterase"/>
    <property type="match status" value="1"/>
</dbReference>
<reference evidence="3" key="1">
    <citation type="submission" date="2020-08" db="EMBL/GenBank/DDBJ databases">
        <title>Genome public.</title>
        <authorList>
            <person name="Liu C."/>
            <person name="Sun Q."/>
        </authorList>
    </citation>
    <scope>NUCLEOTIDE SEQUENCE</scope>
    <source>
        <strain evidence="3">NSJ-33</strain>
    </source>
</reference>
<dbReference type="Proteomes" id="UP000610760">
    <property type="component" value="Unassembled WGS sequence"/>
</dbReference>
<dbReference type="NCBIfam" id="TIGR02258">
    <property type="entry name" value="2_5_ligase"/>
    <property type="match status" value="1"/>
</dbReference>
<dbReference type="EC" id="3.1.4.58" evidence="2"/>
<evidence type="ECO:0000256" key="1">
    <source>
        <dbReference type="ARBA" id="ARBA00022801"/>
    </source>
</evidence>
<gene>
    <name evidence="3" type="primary">thpR</name>
    <name evidence="3" type="ORF">H8710_08965</name>
</gene>
<dbReference type="SUPFAM" id="SSF55144">
    <property type="entry name" value="LigT-like"/>
    <property type="match status" value="1"/>
</dbReference>
<dbReference type="InterPro" id="IPR009097">
    <property type="entry name" value="Cyclic_Pdiesterase"/>
</dbReference>
<keyword evidence="1 2" id="KW-0378">Hydrolase</keyword>
<evidence type="ECO:0000313" key="3">
    <source>
        <dbReference type="EMBL" id="MBC8560196.1"/>
    </source>
</evidence>
<sequence length="175" mass="19019">MRLFIAVRFSDEIRALLLESIAALSTQSLSGNFTDSKNLHLTLAFIGETGRTGAVRRAMDSVEASPFSLTVGGSGRFGNLWWAGIEGNPALSRLAAQLQAALRQAGFSIESRPFQPHITLGRQIVPKDKILLTIPSASMTVDKISLMKSERLGGRLVYTAIYERPLSEGCPTEKI</sequence>
<dbReference type="EMBL" id="JACRSV010000002">
    <property type="protein sequence ID" value="MBC8560196.1"/>
    <property type="molecule type" value="Genomic_DNA"/>
</dbReference>
<accession>A0A926E2P7</accession>
<proteinExistence type="inferred from homology"/>
<name>A0A926E2P7_9FIRM</name>
<feature type="active site" description="Proton donor" evidence="2">
    <location>
        <position position="40"/>
    </location>
</feature>
<protein>
    <recommendedName>
        <fullName evidence="2">RNA 2',3'-cyclic phosphodiesterase</fullName>
        <shortName evidence="2">RNA 2',3'-CPDase</shortName>
        <ecNumber evidence="2">3.1.4.58</ecNumber>
    </recommendedName>
</protein>
<dbReference type="InterPro" id="IPR004175">
    <property type="entry name" value="RNA_CPDase"/>
</dbReference>
<keyword evidence="4" id="KW-1185">Reference proteome</keyword>
<organism evidence="3 4">
    <name type="scientific">Fumia xinanensis</name>
    <dbReference type="NCBI Taxonomy" id="2763659"/>
    <lineage>
        <taxon>Bacteria</taxon>
        <taxon>Bacillati</taxon>
        <taxon>Bacillota</taxon>
        <taxon>Clostridia</taxon>
        <taxon>Eubacteriales</taxon>
        <taxon>Oscillospiraceae</taxon>
        <taxon>Fumia</taxon>
    </lineage>
</organism>
<dbReference type="HAMAP" id="MF_01940">
    <property type="entry name" value="RNA_CPDase"/>
    <property type="match status" value="1"/>
</dbReference>
<feature type="short sequence motif" description="HXTX 1" evidence="2">
    <location>
        <begin position="40"/>
        <end position="43"/>
    </location>
</feature>